<keyword evidence="4" id="KW-1185">Reference proteome</keyword>
<feature type="domain" description="COMM" evidence="2">
    <location>
        <begin position="420"/>
        <end position="489"/>
    </location>
</feature>
<feature type="compositionally biased region" description="Polar residues" evidence="1">
    <location>
        <begin position="240"/>
        <end position="250"/>
    </location>
</feature>
<dbReference type="Proteomes" id="UP000507470">
    <property type="component" value="Unassembled WGS sequence"/>
</dbReference>
<evidence type="ECO:0000313" key="4">
    <source>
        <dbReference type="Proteomes" id="UP000507470"/>
    </source>
</evidence>
<dbReference type="OrthoDB" id="6111943at2759"/>
<proteinExistence type="predicted"/>
<sequence>MPGQNKEYRTPDEAFNALRSNERRIKSMAIKQIVKNIRKLADLQTIDLSLIFCVRDEVQKRQLIKYCGHGEFLHRLKNVEPVLKQEEFVKSTSYEEFLPKVQAQPIKFVTPSKLSCGPGVSKNLAHQQKQQLEDTEVIPVENETSFTLESGERDDNEEDDEIGEPISMINETNEPELIQHIEPSTSKQKRKKGKTQQKIQAAKPKLIYDSKETNETEKDVTEEVNTDVSEPVLSEPIEQISINNQDQQGATERDDQDMPIIKAPGIKLRNFDNIPVFILLEKKKRRNTKKIDQRTPSNDHIDQDVSRDIQNDSNSQLDHDVTAEEDTETTWEINSYYAVAFEDRWYPGVVTAIEGDDKDWASIKYMHPSGENFKWPGKEDSALAHINAMLCRVNVNSLANGRLWTVANIGKIDDLYKMSQLDSVEWRVDYILSSSHLKSIDEPCVQLRLKVRDPNTDNVKPVTFTVTSDKFRILLNELKQADSLMENLSS</sequence>
<dbReference type="InterPro" id="IPR017920">
    <property type="entry name" value="COMM"/>
</dbReference>
<evidence type="ECO:0000256" key="1">
    <source>
        <dbReference type="SAM" id="MobiDB-lite"/>
    </source>
</evidence>
<dbReference type="PANTHER" id="PTHR16231">
    <property type="entry name" value="COMM DOMAIN-CONTAINING PROTEIN 4-8 FAMILY MEMBER"/>
    <property type="match status" value="1"/>
</dbReference>
<feature type="compositionally biased region" description="Acidic residues" evidence="1">
    <location>
        <begin position="152"/>
        <end position="163"/>
    </location>
</feature>
<evidence type="ECO:0000259" key="2">
    <source>
        <dbReference type="PROSITE" id="PS51269"/>
    </source>
</evidence>
<feature type="compositionally biased region" description="Basic and acidic residues" evidence="1">
    <location>
        <begin position="206"/>
        <end position="221"/>
    </location>
</feature>
<dbReference type="AlphaFoldDB" id="A0A6J8C2I8"/>
<reference evidence="3 4" key="1">
    <citation type="submission" date="2020-06" db="EMBL/GenBank/DDBJ databases">
        <authorList>
            <person name="Li R."/>
            <person name="Bekaert M."/>
        </authorList>
    </citation>
    <scope>NUCLEOTIDE SEQUENCE [LARGE SCALE GENOMIC DNA]</scope>
    <source>
        <strain evidence="4">wild</strain>
    </source>
</reference>
<dbReference type="InterPro" id="IPR047155">
    <property type="entry name" value="COMMD4/6/7/8"/>
</dbReference>
<evidence type="ECO:0000313" key="3">
    <source>
        <dbReference type="EMBL" id="CAC5390585.1"/>
    </source>
</evidence>
<organism evidence="3 4">
    <name type="scientific">Mytilus coruscus</name>
    <name type="common">Sea mussel</name>
    <dbReference type="NCBI Taxonomy" id="42192"/>
    <lineage>
        <taxon>Eukaryota</taxon>
        <taxon>Metazoa</taxon>
        <taxon>Spiralia</taxon>
        <taxon>Lophotrochozoa</taxon>
        <taxon>Mollusca</taxon>
        <taxon>Bivalvia</taxon>
        <taxon>Autobranchia</taxon>
        <taxon>Pteriomorphia</taxon>
        <taxon>Mytilida</taxon>
        <taxon>Mytiloidea</taxon>
        <taxon>Mytilidae</taxon>
        <taxon>Mytilinae</taxon>
        <taxon>Mytilus</taxon>
    </lineage>
</organism>
<dbReference type="EMBL" id="CACVKT020004554">
    <property type="protein sequence ID" value="CAC5390585.1"/>
    <property type="molecule type" value="Genomic_DNA"/>
</dbReference>
<gene>
    <name evidence="3" type="ORF">MCOR_25673</name>
</gene>
<dbReference type="PROSITE" id="PS51269">
    <property type="entry name" value="COMM"/>
    <property type="match status" value="1"/>
</dbReference>
<name>A0A6J8C2I8_MYTCO</name>
<dbReference type="Pfam" id="PF07258">
    <property type="entry name" value="COMM_domain"/>
    <property type="match status" value="1"/>
</dbReference>
<accession>A0A6J8C2I8</accession>
<dbReference type="PANTHER" id="PTHR16231:SF4">
    <property type="entry name" value="COMM DOMAIN-CONTAINING PROTEIN 4"/>
    <property type="match status" value="1"/>
</dbReference>
<protein>
    <submittedName>
        <fullName evidence="3">COMMD4</fullName>
    </submittedName>
</protein>
<feature type="region of interest" description="Disordered" evidence="1">
    <location>
        <begin position="130"/>
        <end position="257"/>
    </location>
</feature>